<keyword evidence="2" id="KW-1133">Transmembrane helix</keyword>
<name>A0A495AD67_9BACI</name>
<dbReference type="Gene3D" id="3.30.70.1070">
    <property type="entry name" value="Sporulation related repeat"/>
    <property type="match status" value="1"/>
</dbReference>
<dbReference type="RefSeq" id="WP_121202990.1">
    <property type="nucleotide sequence ID" value="NZ_RBZP01000001.1"/>
</dbReference>
<keyword evidence="2" id="KW-0472">Membrane</keyword>
<dbReference type="EMBL" id="RBZP01000001">
    <property type="protein sequence ID" value="RKQ37917.1"/>
    <property type="molecule type" value="Genomic_DNA"/>
</dbReference>
<dbReference type="Proteomes" id="UP000269301">
    <property type="component" value="Unassembled WGS sequence"/>
</dbReference>
<keyword evidence="5" id="KW-1185">Reference proteome</keyword>
<dbReference type="AlphaFoldDB" id="A0A495AD67"/>
<dbReference type="SUPFAM" id="SSF110997">
    <property type="entry name" value="Sporulation related repeat"/>
    <property type="match status" value="1"/>
</dbReference>
<feature type="region of interest" description="Disordered" evidence="1">
    <location>
        <begin position="101"/>
        <end position="130"/>
    </location>
</feature>
<comment type="caution">
    <text evidence="4">The sequence shown here is derived from an EMBL/GenBank/DDBJ whole genome shotgun (WGS) entry which is preliminary data.</text>
</comment>
<protein>
    <submittedName>
        <fullName evidence="4">SPOR domain-containing protein</fullName>
    </submittedName>
</protein>
<gene>
    <name evidence="4" type="ORF">D8M06_03720</name>
</gene>
<evidence type="ECO:0000259" key="3">
    <source>
        <dbReference type="PROSITE" id="PS51724"/>
    </source>
</evidence>
<evidence type="ECO:0000256" key="2">
    <source>
        <dbReference type="SAM" id="Phobius"/>
    </source>
</evidence>
<reference evidence="4 5" key="1">
    <citation type="journal article" date="2016" name="Int. J. Syst. Evol. Microbiol.">
        <title>Oceanobacillus halophilus sp. nov., a novel moderately halophilic bacterium from a hypersaline lake.</title>
        <authorList>
            <person name="Amoozegar M.A."/>
            <person name="Bagheri M."/>
            <person name="Makhdoumi A."/>
            <person name="Nikou M.M."/>
            <person name="Fazeli S.A.S."/>
            <person name="Schumann P."/>
            <person name="Sproer C."/>
            <person name="Sanchez-Porro C."/>
            <person name="Ventosa A."/>
        </authorList>
    </citation>
    <scope>NUCLEOTIDE SEQUENCE [LARGE SCALE GENOMIC DNA]</scope>
    <source>
        <strain evidence="4 5">DSM 23996</strain>
    </source>
</reference>
<sequence length="297" mass="33605">MDKKKQIIVKENGKVIRKYPEKAVQTSNQESAATLHESDDDPVQSFERHTNLSKLPMKKKPSRFNIFKPIIIAASSAILIGAVLSVIMFQVLIDVESGLSGQSLTSYQPTSEGAEEEKEETSGNTSLETSSYTKEPLNAYVLQAGVFSEKENAESWSENFTELGIPTLIWQRENQYFLLLGISATKDQAQLIAEETNTGDHDLFVKEWTTSSQEMELTEQEHSWIQQFKEVWESNLSLVSEDNTLSHTSWESILTEDEQDSKALSQLSELMTNIDELSGLDAQHHLLEMMYQYEAIQ</sequence>
<keyword evidence="2" id="KW-0812">Transmembrane</keyword>
<evidence type="ECO:0000256" key="1">
    <source>
        <dbReference type="SAM" id="MobiDB-lite"/>
    </source>
</evidence>
<dbReference type="InterPro" id="IPR036680">
    <property type="entry name" value="SPOR-like_sf"/>
</dbReference>
<dbReference type="GO" id="GO:0042834">
    <property type="term" value="F:peptidoglycan binding"/>
    <property type="evidence" value="ECO:0007669"/>
    <property type="project" value="InterPro"/>
</dbReference>
<dbReference type="OrthoDB" id="2969309at2"/>
<organism evidence="4 5">
    <name type="scientific">Oceanobacillus halophilus</name>
    <dbReference type="NCBI Taxonomy" id="930130"/>
    <lineage>
        <taxon>Bacteria</taxon>
        <taxon>Bacillati</taxon>
        <taxon>Bacillota</taxon>
        <taxon>Bacilli</taxon>
        <taxon>Bacillales</taxon>
        <taxon>Bacillaceae</taxon>
        <taxon>Oceanobacillus</taxon>
    </lineage>
</organism>
<accession>A0A495AD67</accession>
<proteinExistence type="predicted"/>
<feature type="transmembrane region" description="Helical" evidence="2">
    <location>
        <begin position="66"/>
        <end position="93"/>
    </location>
</feature>
<evidence type="ECO:0000313" key="5">
    <source>
        <dbReference type="Proteomes" id="UP000269301"/>
    </source>
</evidence>
<feature type="domain" description="SPOR" evidence="3">
    <location>
        <begin position="134"/>
        <end position="212"/>
    </location>
</feature>
<feature type="region of interest" description="Disordered" evidence="1">
    <location>
        <begin position="21"/>
        <end position="54"/>
    </location>
</feature>
<evidence type="ECO:0000313" key="4">
    <source>
        <dbReference type="EMBL" id="RKQ37917.1"/>
    </source>
</evidence>
<dbReference type="PROSITE" id="PS51724">
    <property type="entry name" value="SPOR"/>
    <property type="match status" value="1"/>
</dbReference>
<dbReference type="InterPro" id="IPR007730">
    <property type="entry name" value="SPOR-like_dom"/>
</dbReference>